<dbReference type="InterPro" id="IPR057670">
    <property type="entry name" value="SH3_retrovirus"/>
</dbReference>
<evidence type="ECO:0000256" key="1">
    <source>
        <dbReference type="SAM" id="MobiDB-lite"/>
    </source>
</evidence>
<organism evidence="3 4">
    <name type="scientific">Arthrobotrys musiformis</name>
    <dbReference type="NCBI Taxonomy" id="47236"/>
    <lineage>
        <taxon>Eukaryota</taxon>
        <taxon>Fungi</taxon>
        <taxon>Dikarya</taxon>
        <taxon>Ascomycota</taxon>
        <taxon>Pezizomycotina</taxon>
        <taxon>Orbiliomycetes</taxon>
        <taxon>Orbiliales</taxon>
        <taxon>Orbiliaceae</taxon>
        <taxon>Arthrobotrys</taxon>
    </lineage>
</organism>
<feature type="compositionally biased region" description="Polar residues" evidence="1">
    <location>
        <begin position="159"/>
        <end position="173"/>
    </location>
</feature>
<evidence type="ECO:0000313" key="3">
    <source>
        <dbReference type="EMBL" id="KAK6495639.1"/>
    </source>
</evidence>
<protein>
    <recommendedName>
        <fullName evidence="2">Retroviral polymerase SH3-like domain-containing protein</fullName>
    </recommendedName>
</protein>
<dbReference type="Proteomes" id="UP001370758">
    <property type="component" value="Unassembled WGS sequence"/>
</dbReference>
<feature type="compositionally biased region" description="Basic and acidic residues" evidence="1">
    <location>
        <begin position="65"/>
        <end position="78"/>
    </location>
</feature>
<dbReference type="EMBL" id="JAVHJL010000012">
    <property type="protein sequence ID" value="KAK6495639.1"/>
    <property type="molecule type" value="Genomic_DNA"/>
</dbReference>
<reference evidence="3 4" key="1">
    <citation type="submission" date="2023-08" db="EMBL/GenBank/DDBJ databases">
        <authorList>
            <person name="Palmer J.M."/>
        </authorList>
    </citation>
    <scope>NUCLEOTIDE SEQUENCE [LARGE SCALE GENOMIC DNA]</scope>
    <source>
        <strain evidence="3 4">TWF481</strain>
    </source>
</reference>
<name>A0AAV9VR28_9PEZI</name>
<keyword evidence="4" id="KW-1185">Reference proteome</keyword>
<feature type="region of interest" description="Disordered" evidence="1">
    <location>
        <begin position="159"/>
        <end position="198"/>
    </location>
</feature>
<evidence type="ECO:0000313" key="4">
    <source>
        <dbReference type="Proteomes" id="UP001370758"/>
    </source>
</evidence>
<feature type="region of interest" description="Disordered" evidence="1">
    <location>
        <begin position="60"/>
        <end position="99"/>
    </location>
</feature>
<feature type="domain" description="Retroviral polymerase SH3-like" evidence="2">
    <location>
        <begin position="2"/>
        <end position="43"/>
    </location>
</feature>
<sequence length="297" mass="32298">MPKELRHGKFNSRAIPAIFIGYVETSTTLYKVYDGTTAKVVKDLDWEEEEFPGLKGLQGQVSAEYDPRQTKKAEEYKSQRTITGQGESSTEQLAGETSSVDLSNRLPSIPAIERADLINRLPSSPVTIPAQAVGGSEKTPACELQQRSAITYPEQIQEETILQSKTPTSSAIGTGQGEHEENLHRKTSSPSARTGQSEREEILDTQRFFCGVPGNVFSVGSGEHMTFGPLAVSLTIKNSSTDLTKQCPTRIKPGGGVRNACIFGLGCILRVCFRFLLDLGCSASGRHEFPLGIWSSV</sequence>
<dbReference type="Pfam" id="PF25597">
    <property type="entry name" value="SH3_retrovirus"/>
    <property type="match status" value="1"/>
</dbReference>
<evidence type="ECO:0000259" key="2">
    <source>
        <dbReference type="Pfam" id="PF25597"/>
    </source>
</evidence>
<dbReference type="AlphaFoldDB" id="A0AAV9VR28"/>
<gene>
    <name evidence="3" type="ORF">TWF481_002687</name>
</gene>
<feature type="compositionally biased region" description="Polar residues" evidence="1">
    <location>
        <begin position="79"/>
        <end position="99"/>
    </location>
</feature>
<proteinExistence type="predicted"/>
<accession>A0AAV9VR28</accession>
<comment type="caution">
    <text evidence="3">The sequence shown here is derived from an EMBL/GenBank/DDBJ whole genome shotgun (WGS) entry which is preliminary data.</text>
</comment>